<dbReference type="Proteomes" id="UP000326877">
    <property type="component" value="Unassembled WGS sequence"/>
</dbReference>
<name>A0A5N7C6I3_PETAA</name>
<dbReference type="EMBL" id="ML735267">
    <property type="protein sequence ID" value="KAE8389337.1"/>
    <property type="molecule type" value="Genomic_DNA"/>
</dbReference>
<dbReference type="OrthoDB" id="4526849at2759"/>
<dbReference type="AlphaFoldDB" id="A0A5N7C6I3"/>
<evidence type="ECO:0000313" key="2">
    <source>
        <dbReference type="EMBL" id="KAE8389337.1"/>
    </source>
</evidence>
<accession>A0A5N7C6I3</accession>
<reference evidence="2" key="1">
    <citation type="submission" date="2019-04" db="EMBL/GenBank/DDBJ databases">
        <title>Friends and foes A comparative genomics studyof 23 Aspergillus species from section Flavi.</title>
        <authorList>
            <consortium name="DOE Joint Genome Institute"/>
            <person name="Kjaerbolling I."/>
            <person name="Vesth T."/>
            <person name="Frisvad J.C."/>
            <person name="Nybo J.L."/>
            <person name="Theobald S."/>
            <person name="Kildgaard S."/>
            <person name="Isbrandt T."/>
            <person name="Kuo A."/>
            <person name="Sato A."/>
            <person name="Lyhne E.K."/>
            <person name="Kogle M.E."/>
            <person name="Wiebenga A."/>
            <person name="Kun R.S."/>
            <person name="Lubbers R.J."/>
            <person name="Makela M.R."/>
            <person name="Barry K."/>
            <person name="Chovatia M."/>
            <person name="Clum A."/>
            <person name="Daum C."/>
            <person name="Haridas S."/>
            <person name="He G."/>
            <person name="LaButti K."/>
            <person name="Lipzen A."/>
            <person name="Mondo S."/>
            <person name="Riley R."/>
            <person name="Salamov A."/>
            <person name="Simmons B.A."/>
            <person name="Magnuson J.K."/>
            <person name="Henrissat B."/>
            <person name="Mortensen U.H."/>
            <person name="Larsen T.O."/>
            <person name="Devries R.P."/>
            <person name="Grigoriev I.V."/>
            <person name="Machida M."/>
            <person name="Baker S.E."/>
            <person name="Andersen M.R."/>
        </authorList>
    </citation>
    <scope>NUCLEOTIDE SEQUENCE [LARGE SCALE GENOMIC DNA]</scope>
    <source>
        <strain evidence="2">IBT 14317</strain>
    </source>
</reference>
<evidence type="ECO:0000256" key="1">
    <source>
        <dbReference type="SAM" id="MobiDB-lite"/>
    </source>
</evidence>
<protein>
    <submittedName>
        <fullName evidence="2">Uncharacterized protein</fullName>
    </submittedName>
</protein>
<feature type="region of interest" description="Disordered" evidence="1">
    <location>
        <begin position="161"/>
        <end position="188"/>
    </location>
</feature>
<gene>
    <name evidence="2" type="ORF">BDV23DRAFT_173214</name>
</gene>
<organism evidence="2">
    <name type="scientific">Petromyces alliaceus</name>
    <name type="common">Aspergillus alliaceus</name>
    <dbReference type="NCBI Taxonomy" id="209559"/>
    <lineage>
        <taxon>Eukaryota</taxon>
        <taxon>Fungi</taxon>
        <taxon>Dikarya</taxon>
        <taxon>Ascomycota</taxon>
        <taxon>Pezizomycotina</taxon>
        <taxon>Eurotiomycetes</taxon>
        <taxon>Eurotiomycetidae</taxon>
        <taxon>Eurotiales</taxon>
        <taxon>Aspergillaceae</taxon>
        <taxon>Aspergillus</taxon>
        <taxon>Aspergillus subgen. Circumdati</taxon>
    </lineage>
</organism>
<sequence>MQSILPFTPTYTDQQIYLAQSYIRVPILDVDPKRIVTQRIFPESEHEGLADLMTILTSEEPISKTYRRKLSTSSIETDFPTSSGESKSERVNVSCLHNLIKATLFCMGDLAKLPVQGSVKPFLMCYTAPVRFEWTMAGVKYVAVNDGSIGVNFPGNVSHSNRKSAKPVVSLEGKQRNTGGIKRGSGQPERFIHASSPRSYPKGQKSFLENRYRDQETLLISMHRTLFYISTAYFSPEYIQYMEKIYSMVGYILIRSAHFDLKNVEQRVQALELLRGLISYVASGEEKVDIVAAAIEATQDSEGLHLEPVILARIF</sequence>
<proteinExistence type="predicted"/>